<keyword evidence="3 7" id="KW-1003">Cell membrane</keyword>
<dbReference type="InterPro" id="IPR028362">
    <property type="entry name" value="AlgI"/>
</dbReference>
<comment type="similarity">
    <text evidence="2 7">Belongs to the membrane-bound acyltransferase family.</text>
</comment>
<feature type="transmembrane region" description="Helical" evidence="8">
    <location>
        <begin position="82"/>
        <end position="103"/>
    </location>
</feature>
<evidence type="ECO:0000256" key="8">
    <source>
        <dbReference type="SAM" id="Phobius"/>
    </source>
</evidence>
<protein>
    <submittedName>
        <fullName evidence="9">MBOAT family protein</fullName>
    </submittedName>
</protein>
<organism evidence="9 10">
    <name type="scientific">Leptonema illini</name>
    <dbReference type="NCBI Taxonomy" id="183"/>
    <lineage>
        <taxon>Bacteria</taxon>
        <taxon>Pseudomonadati</taxon>
        <taxon>Spirochaetota</taxon>
        <taxon>Spirochaetia</taxon>
        <taxon>Leptospirales</taxon>
        <taxon>Leptospiraceae</taxon>
        <taxon>Leptonema</taxon>
    </lineage>
</organism>
<dbReference type="InterPro" id="IPR004299">
    <property type="entry name" value="MBOAT_fam"/>
</dbReference>
<evidence type="ECO:0000256" key="1">
    <source>
        <dbReference type="ARBA" id="ARBA00004651"/>
    </source>
</evidence>
<feature type="transmembrane region" description="Helical" evidence="8">
    <location>
        <begin position="50"/>
        <end position="70"/>
    </location>
</feature>
<dbReference type="Pfam" id="PF03062">
    <property type="entry name" value="MBOAT"/>
    <property type="match status" value="1"/>
</dbReference>
<evidence type="ECO:0000256" key="6">
    <source>
        <dbReference type="ARBA" id="ARBA00023136"/>
    </source>
</evidence>
<dbReference type="InterPro" id="IPR051085">
    <property type="entry name" value="MB_O-acyltransferase"/>
</dbReference>
<keyword evidence="7" id="KW-0012">Acyltransferase</keyword>
<feature type="transmembrane region" description="Helical" evidence="8">
    <location>
        <begin position="461"/>
        <end position="481"/>
    </location>
</feature>
<comment type="caution">
    <text evidence="9">The sequence shown here is derived from an EMBL/GenBank/DDBJ whole genome shotgun (WGS) entry which is preliminary data.</text>
</comment>
<dbReference type="EMBL" id="WBUI01000026">
    <property type="protein sequence ID" value="KAB2929807.1"/>
    <property type="molecule type" value="Genomic_DNA"/>
</dbReference>
<evidence type="ECO:0000256" key="3">
    <source>
        <dbReference type="ARBA" id="ARBA00022475"/>
    </source>
</evidence>
<name>A0A833GYK9_9LEPT</name>
<dbReference type="PANTHER" id="PTHR13285:SF18">
    <property type="entry name" value="PROTEIN-CYSTEINE N-PALMITOYLTRANSFERASE RASP"/>
    <property type="match status" value="1"/>
</dbReference>
<evidence type="ECO:0000256" key="7">
    <source>
        <dbReference type="PIRNR" id="PIRNR016636"/>
    </source>
</evidence>
<dbReference type="PANTHER" id="PTHR13285">
    <property type="entry name" value="ACYLTRANSFERASE"/>
    <property type="match status" value="1"/>
</dbReference>
<comment type="subcellular location">
    <subcellularLocation>
        <location evidence="1">Cell membrane</location>
        <topology evidence="1">Multi-pass membrane protein</topology>
    </subcellularLocation>
</comment>
<accession>A0A833GYK9</accession>
<sequence>MIFNSLSFLIFFLVVLAGYWTMQAFRWRLRGQNTLLLVASYIFYGSWDWIFLGLVLFSTLWNYFFSLWIEHTENERLRRRQLIVSLIGNFALLGFFKYFNFFSGELFLLLKAVGIAPEGGSQFIIANLILPVGISFFTFQASAYTIDVYRRRIGAEKNLPDFALFVVYFPQLVAGPIERAEDLLTALKKERSIDIELAEKAVWNLLHGFFMKVVIADNLAPLVDGVFGNRAFYLSQPDFVSEFGAGQMLLTGFAFMIQIYCDFAGYSFIALGASQLLGIPLTRNFLQPFFATNPAEFWRRWHTTLIRWFTDYVYRPLGGSRVSKWMNLRNIMIVYLVSGLWHGANWTYIIWGGVSGLSVIAYRLLRSDGDEPGIAAGLAGLILNTLLVSITGLIFRAYDMAQVFAFFQGAMQYWDHTGMNTSAYELSRYAPRVLEIVFPVLLLDGMSRLFKSDDWLVERALWVRVSVPVTIFFLIVLRGQFGKEVIYFAF</sequence>
<dbReference type="GO" id="GO:0042121">
    <property type="term" value="P:alginic acid biosynthetic process"/>
    <property type="evidence" value="ECO:0007669"/>
    <property type="project" value="InterPro"/>
</dbReference>
<dbReference type="PIRSF" id="PIRSF500217">
    <property type="entry name" value="AlgI"/>
    <property type="match status" value="1"/>
</dbReference>
<feature type="transmembrane region" description="Helical" evidence="8">
    <location>
        <begin position="325"/>
        <end position="342"/>
    </location>
</feature>
<reference evidence="9 10" key="1">
    <citation type="submission" date="2019-10" db="EMBL/GenBank/DDBJ databases">
        <title>Extracellular Electron Transfer in a Candidatus Methanoperedens spp. Enrichment Culture.</title>
        <authorList>
            <person name="Berger S."/>
            <person name="Rangel Shaw D."/>
            <person name="Berben T."/>
            <person name="In 'T Zandt M."/>
            <person name="Frank J."/>
            <person name="Reimann J."/>
            <person name="Jetten M.S.M."/>
            <person name="Welte C.U."/>
        </authorList>
    </citation>
    <scope>NUCLEOTIDE SEQUENCE [LARGE SCALE GENOMIC DNA]</scope>
    <source>
        <strain evidence="9">SB12</strain>
    </source>
</reference>
<feature type="transmembrane region" description="Helical" evidence="8">
    <location>
        <begin position="123"/>
        <end position="146"/>
    </location>
</feature>
<keyword evidence="5 8" id="KW-1133">Transmembrane helix</keyword>
<evidence type="ECO:0000256" key="5">
    <source>
        <dbReference type="ARBA" id="ARBA00022989"/>
    </source>
</evidence>
<keyword evidence="7" id="KW-0808">Transferase</keyword>
<feature type="transmembrane region" description="Helical" evidence="8">
    <location>
        <begin position="377"/>
        <end position="398"/>
    </location>
</feature>
<dbReference type="PIRSF" id="PIRSF016636">
    <property type="entry name" value="AlgI_DltB"/>
    <property type="match status" value="1"/>
</dbReference>
<evidence type="ECO:0000313" key="9">
    <source>
        <dbReference type="EMBL" id="KAB2929807.1"/>
    </source>
</evidence>
<dbReference type="InterPro" id="IPR024194">
    <property type="entry name" value="Ac/AlaTfrase_AlgI/DltB"/>
</dbReference>
<gene>
    <name evidence="9" type="ORF">F9K24_18775</name>
</gene>
<keyword evidence="4 8" id="KW-0812">Transmembrane</keyword>
<evidence type="ECO:0000256" key="4">
    <source>
        <dbReference type="ARBA" id="ARBA00022692"/>
    </source>
</evidence>
<dbReference type="AlphaFoldDB" id="A0A833GYK9"/>
<keyword evidence="6 7" id="KW-0472">Membrane</keyword>
<proteinExistence type="inferred from homology"/>
<evidence type="ECO:0000256" key="2">
    <source>
        <dbReference type="ARBA" id="ARBA00010323"/>
    </source>
</evidence>
<dbReference type="Proteomes" id="UP000460298">
    <property type="component" value="Unassembled WGS sequence"/>
</dbReference>
<dbReference type="GO" id="GO:0016746">
    <property type="term" value="F:acyltransferase activity"/>
    <property type="evidence" value="ECO:0007669"/>
    <property type="project" value="UniProtKB-KW"/>
</dbReference>
<dbReference type="GO" id="GO:0005886">
    <property type="term" value="C:plasma membrane"/>
    <property type="evidence" value="ECO:0007669"/>
    <property type="project" value="UniProtKB-SubCell"/>
</dbReference>
<evidence type="ECO:0000313" key="10">
    <source>
        <dbReference type="Proteomes" id="UP000460298"/>
    </source>
</evidence>